<evidence type="ECO:0000256" key="2">
    <source>
        <dbReference type="ARBA" id="ARBA00022857"/>
    </source>
</evidence>
<sequence>MADSALAQTFTLNNGVTIPKLALGTWLIEGRQATDAVKAALAIGYRHIDTAEAYGNEAEVGRGVRESGVDRAEVFVTTKLAAECKDYDSAAAAIEESLRKLDLGYIDMMIIHSPQPWSAVNQSSDRYEKGNVEAYRALEDAYKAGKIRAIGVSNFTVHDIDNILDNCTVTPAVNQVLAHITNTPWDVIDYCKKQGILVEAYSPIAHGVVLDNPQIASMAQRYGVSPAQLCIRYDLQLGLLPLPKTANPDHMRTNAQVDFEISDEDMEALEGMEHIKDYGDQSFWPVYGGRA</sequence>
<dbReference type="EMBL" id="MWWR01000008">
    <property type="protein sequence ID" value="OZG51498.1"/>
    <property type="molecule type" value="Genomic_DNA"/>
</dbReference>
<dbReference type="PRINTS" id="PR00069">
    <property type="entry name" value="ALDKETRDTASE"/>
</dbReference>
<accession>A0A261EXB9</accession>
<feature type="domain" description="NADP-dependent oxidoreductase" evidence="7">
    <location>
        <begin position="20"/>
        <end position="271"/>
    </location>
</feature>
<dbReference type="InterPro" id="IPR020471">
    <property type="entry name" value="AKR"/>
</dbReference>
<dbReference type="PANTHER" id="PTHR43827">
    <property type="entry name" value="2,5-DIKETO-D-GLUCONIC ACID REDUCTASE"/>
    <property type="match status" value="1"/>
</dbReference>
<dbReference type="PROSITE" id="PS00062">
    <property type="entry name" value="ALDOKETO_REDUCTASE_2"/>
    <property type="match status" value="1"/>
</dbReference>
<dbReference type="InterPro" id="IPR036812">
    <property type="entry name" value="NAD(P)_OxRdtase_dom_sf"/>
</dbReference>
<dbReference type="PIRSF" id="PIRSF000097">
    <property type="entry name" value="AKR"/>
    <property type="match status" value="1"/>
</dbReference>
<dbReference type="CDD" id="cd19071">
    <property type="entry name" value="AKR_AKR1-5-like"/>
    <property type="match status" value="1"/>
</dbReference>
<dbReference type="OrthoDB" id="9804790at2"/>
<dbReference type="InterPro" id="IPR023210">
    <property type="entry name" value="NADP_OxRdtase_dom"/>
</dbReference>
<protein>
    <submittedName>
        <fullName evidence="8">2,5-diketo-D-gluconic acid reductase</fullName>
    </submittedName>
</protein>
<comment type="caution">
    <text evidence="8">The sequence shown here is derived from an EMBL/GenBank/DDBJ whole genome shotgun (WGS) entry which is preliminary data.</text>
</comment>
<organism evidence="8 9">
    <name type="scientific">Pseudoscardovia radai</name>
    <dbReference type="NCBI Taxonomy" id="987066"/>
    <lineage>
        <taxon>Bacteria</taxon>
        <taxon>Bacillati</taxon>
        <taxon>Actinomycetota</taxon>
        <taxon>Actinomycetes</taxon>
        <taxon>Bifidobacteriales</taxon>
        <taxon>Bifidobacteriaceae</taxon>
        <taxon>Pseudoscardovia</taxon>
    </lineage>
</organism>
<dbReference type="PROSITE" id="PS00798">
    <property type="entry name" value="ALDOKETO_REDUCTASE_1"/>
    <property type="match status" value="1"/>
</dbReference>
<evidence type="ECO:0000256" key="5">
    <source>
        <dbReference type="PIRSR" id="PIRSR000097-2"/>
    </source>
</evidence>
<name>A0A261EXB9_9BIFI</name>
<gene>
    <name evidence="8" type="ORF">PSRA_1133</name>
</gene>
<feature type="active site" description="Proton donor" evidence="4">
    <location>
        <position position="54"/>
    </location>
</feature>
<feature type="binding site" evidence="5">
    <location>
        <position position="112"/>
    </location>
    <ligand>
        <name>substrate</name>
    </ligand>
</feature>
<dbReference type="Pfam" id="PF00248">
    <property type="entry name" value="Aldo_ket_red"/>
    <property type="match status" value="1"/>
</dbReference>
<evidence type="ECO:0000313" key="8">
    <source>
        <dbReference type="EMBL" id="OZG51498.1"/>
    </source>
</evidence>
<keyword evidence="3" id="KW-0560">Oxidoreductase</keyword>
<keyword evidence="9" id="KW-1185">Reference proteome</keyword>
<evidence type="ECO:0000256" key="4">
    <source>
        <dbReference type="PIRSR" id="PIRSR000097-1"/>
    </source>
</evidence>
<feature type="site" description="Lowers pKa of active site Tyr" evidence="6">
    <location>
        <position position="79"/>
    </location>
</feature>
<dbReference type="Proteomes" id="UP000216725">
    <property type="component" value="Unassembled WGS sequence"/>
</dbReference>
<comment type="similarity">
    <text evidence="1">Belongs to the aldo/keto reductase family.</text>
</comment>
<evidence type="ECO:0000256" key="3">
    <source>
        <dbReference type="ARBA" id="ARBA00023002"/>
    </source>
</evidence>
<evidence type="ECO:0000256" key="6">
    <source>
        <dbReference type="PIRSR" id="PIRSR000097-3"/>
    </source>
</evidence>
<dbReference type="Gene3D" id="3.20.20.100">
    <property type="entry name" value="NADP-dependent oxidoreductase domain"/>
    <property type="match status" value="1"/>
</dbReference>
<dbReference type="SUPFAM" id="SSF51430">
    <property type="entry name" value="NAD(P)-linked oxidoreductase"/>
    <property type="match status" value="1"/>
</dbReference>
<dbReference type="GO" id="GO:0016616">
    <property type="term" value="F:oxidoreductase activity, acting on the CH-OH group of donors, NAD or NADP as acceptor"/>
    <property type="evidence" value="ECO:0007669"/>
    <property type="project" value="UniProtKB-ARBA"/>
</dbReference>
<evidence type="ECO:0000313" key="9">
    <source>
        <dbReference type="Proteomes" id="UP000216725"/>
    </source>
</evidence>
<dbReference type="FunFam" id="3.20.20.100:FF:000015">
    <property type="entry name" value="Oxidoreductase, aldo/keto reductase family"/>
    <property type="match status" value="1"/>
</dbReference>
<reference evidence="8 9" key="1">
    <citation type="journal article" date="2017" name="BMC Genomics">
        <title>Comparative genomic and phylogenomic analyses of the Bifidobacteriaceae family.</title>
        <authorList>
            <person name="Lugli G.A."/>
            <person name="Milani C."/>
            <person name="Turroni F."/>
            <person name="Duranti S."/>
            <person name="Mancabelli L."/>
            <person name="Mangifesta M."/>
            <person name="Ferrario C."/>
            <person name="Modesto M."/>
            <person name="Mattarelli P."/>
            <person name="Jiri K."/>
            <person name="van Sinderen D."/>
            <person name="Ventura M."/>
        </authorList>
    </citation>
    <scope>NUCLEOTIDE SEQUENCE [LARGE SCALE GENOMIC DNA]</scope>
    <source>
        <strain evidence="8 9">DSM 24742</strain>
    </source>
</reference>
<dbReference type="RefSeq" id="WP_094660944.1">
    <property type="nucleotide sequence ID" value="NZ_MWWR01000008.1"/>
</dbReference>
<evidence type="ECO:0000259" key="7">
    <source>
        <dbReference type="Pfam" id="PF00248"/>
    </source>
</evidence>
<keyword evidence="2" id="KW-0521">NADP</keyword>
<evidence type="ECO:0000256" key="1">
    <source>
        <dbReference type="ARBA" id="ARBA00007905"/>
    </source>
</evidence>
<dbReference type="PANTHER" id="PTHR43827:SF3">
    <property type="entry name" value="NADP-DEPENDENT OXIDOREDUCTASE DOMAIN-CONTAINING PROTEIN"/>
    <property type="match status" value="1"/>
</dbReference>
<proteinExistence type="inferred from homology"/>
<dbReference type="AlphaFoldDB" id="A0A261EXB9"/>
<dbReference type="InterPro" id="IPR018170">
    <property type="entry name" value="Aldo/ket_reductase_CS"/>
</dbReference>